<reference evidence="2 3" key="1">
    <citation type="submission" date="2019-05" db="EMBL/GenBank/DDBJ databases">
        <title>Another draft genome of Portunus trituberculatus and its Hox gene families provides insights of decapod evolution.</title>
        <authorList>
            <person name="Jeong J.-H."/>
            <person name="Song I."/>
            <person name="Kim S."/>
            <person name="Choi T."/>
            <person name="Kim D."/>
            <person name="Ryu S."/>
            <person name="Kim W."/>
        </authorList>
    </citation>
    <scope>NUCLEOTIDE SEQUENCE [LARGE SCALE GENOMIC DNA]</scope>
    <source>
        <tissue evidence="2">Muscle</tissue>
    </source>
</reference>
<evidence type="ECO:0000313" key="3">
    <source>
        <dbReference type="Proteomes" id="UP000324222"/>
    </source>
</evidence>
<dbReference type="Proteomes" id="UP000324222">
    <property type="component" value="Unassembled WGS sequence"/>
</dbReference>
<evidence type="ECO:0000313" key="2">
    <source>
        <dbReference type="EMBL" id="MPC51541.1"/>
    </source>
</evidence>
<name>A0A5B7FVM8_PORTR</name>
<proteinExistence type="predicted"/>
<feature type="compositionally biased region" description="Polar residues" evidence="1">
    <location>
        <begin position="45"/>
        <end position="58"/>
    </location>
</feature>
<comment type="caution">
    <text evidence="2">The sequence shown here is derived from an EMBL/GenBank/DDBJ whole genome shotgun (WGS) entry which is preliminary data.</text>
</comment>
<feature type="region of interest" description="Disordered" evidence="1">
    <location>
        <begin position="45"/>
        <end position="67"/>
    </location>
</feature>
<gene>
    <name evidence="2" type="ORF">E2C01_045389</name>
</gene>
<evidence type="ECO:0000256" key="1">
    <source>
        <dbReference type="SAM" id="MobiDB-lite"/>
    </source>
</evidence>
<sequence length="67" mass="6756">MCPPTFVVALHPLGITGPIAATAVFLAGSEGTLDAVSGARHTWSASTTSARSNPNDKGTSAPCILNF</sequence>
<keyword evidence="3" id="KW-1185">Reference proteome</keyword>
<dbReference type="EMBL" id="VSRR010010244">
    <property type="protein sequence ID" value="MPC51541.1"/>
    <property type="molecule type" value="Genomic_DNA"/>
</dbReference>
<dbReference type="AlphaFoldDB" id="A0A5B7FVM8"/>
<organism evidence="2 3">
    <name type="scientific">Portunus trituberculatus</name>
    <name type="common">Swimming crab</name>
    <name type="synonym">Neptunus trituberculatus</name>
    <dbReference type="NCBI Taxonomy" id="210409"/>
    <lineage>
        <taxon>Eukaryota</taxon>
        <taxon>Metazoa</taxon>
        <taxon>Ecdysozoa</taxon>
        <taxon>Arthropoda</taxon>
        <taxon>Crustacea</taxon>
        <taxon>Multicrustacea</taxon>
        <taxon>Malacostraca</taxon>
        <taxon>Eumalacostraca</taxon>
        <taxon>Eucarida</taxon>
        <taxon>Decapoda</taxon>
        <taxon>Pleocyemata</taxon>
        <taxon>Brachyura</taxon>
        <taxon>Eubrachyura</taxon>
        <taxon>Portunoidea</taxon>
        <taxon>Portunidae</taxon>
        <taxon>Portuninae</taxon>
        <taxon>Portunus</taxon>
    </lineage>
</organism>
<protein>
    <submittedName>
        <fullName evidence="2">Uncharacterized protein</fullName>
    </submittedName>
</protein>
<accession>A0A5B7FVM8</accession>